<feature type="domain" description="Flavoprotein" evidence="1">
    <location>
        <begin position="9"/>
        <end position="117"/>
    </location>
</feature>
<dbReference type="Proteomes" id="UP001596203">
    <property type="component" value="Unassembled WGS sequence"/>
</dbReference>
<proteinExistence type="predicted"/>
<accession>A0ABW1K3B6</accession>
<dbReference type="RefSeq" id="WP_377417037.1">
    <property type="nucleotide sequence ID" value="NZ_JBHSPR010000001.1"/>
</dbReference>
<dbReference type="PANTHER" id="PTHR14359:SF6">
    <property type="entry name" value="PHOSPHOPANTOTHENOYLCYSTEINE DECARBOXYLASE"/>
    <property type="match status" value="1"/>
</dbReference>
<dbReference type="InterPro" id="IPR003382">
    <property type="entry name" value="Flavoprotein"/>
</dbReference>
<name>A0ABW1K3B6_9ACTN</name>
<protein>
    <submittedName>
        <fullName evidence="2">Flavoprotein</fullName>
    </submittedName>
</protein>
<sequence length="177" mass="19417">MTDRPVLYLVVCAAPPALEIGELIELLMENGWAVWVIATPTAASWISREALGQQTGNPVRSERRKPGEPDLLPKADAVLVAPATFNTINKWALGINDTLALGILNEVLGLGLPILVTPYAKNVLTSHPAYESHVQILKDSGVEFTRTEALRPAAPEDRLQWLRLADEVSELRYRSTT</sequence>
<dbReference type="SUPFAM" id="SSF52507">
    <property type="entry name" value="Homo-oligomeric flavin-containing Cys decarboxylases, HFCD"/>
    <property type="match status" value="1"/>
</dbReference>
<dbReference type="InterPro" id="IPR036551">
    <property type="entry name" value="Flavin_trans-like"/>
</dbReference>
<evidence type="ECO:0000313" key="2">
    <source>
        <dbReference type="EMBL" id="MFC6015213.1"/>
    </source>
</evidence>
<organism evidence="2 3">
    <name type="scientific">Plantactinospora solaniradicis</name>
    <dbReference type="NCBI Taxonomy" id="1723736"/>
    <lineage>
        <taxon>Bacteria</taxon>
        <taxon>Bacillati</taxon>
        <taxon>Actinomycetota</taxon>
        <taxon>Actinomycetes</taxon>
        <taxon>Micromonosporales</taxon>
        <taxon>Micromonosporaceae</taxon>
        <taxon>Plantactinospora</taxon>
    </lineage>
</organism>
<comment type="caution">
    <text evidence="2">The sequence shown here is derived from an EMBL/GenBank/DDBJ whole genome shotgun (WGS) entry which is preliminary data.</text>
</comment>
<reference evidence="3" key="1">
    <citation type="journal article" date="2019" name="Int. J. Syst. Evol. Microbiol.">
        <title>The Global Catalogue of Microorganisms (GCM) 10K type strain sequencing project: providing services to taxonomists for standard genome sequencing and annotation.</title>
        <authorList>
            <consortium name="The Broad Institute Genomics Platform"/>
            <consortium name="The Broad Institute Genome Sequencing Center for Infectious Disease"/>
            <person name="Wu L."/>
            <person name="Ma J."/>
        </authorList>
    </citation>
    <scope>NUCLEOTIDE SEQUENCE [LARGE SCALE GENOMIC DNA]</scope>
    <source>
        <strain evidence="3">ZS-35-S2</strain>
    </source>
</reference>
<dbReference type="Gene3D" id="3.40.50.1950">
    <property type="entry name" value="Flavin prenyltransferase-like"/>
    <property type="match status" value="1"/>
</dbReference>
<evidence type="ECO:0000313" key="3">
    <source>
        <dbReference type="Proteomes" id="UP001596203"/>
    </source>
</evidence>
<keyword evidence="3" id="KW-1185">Reference proteome</keyword>
<dbReference type="EMBL" id="JBHSPR010000001">
    <property type="protein sequence ID" value="MFC6015213.1"/>
    <property type="molecule type" value="Genomic_DNA"/>
</dbReference>
<gene>
    <name evidence="2" type="ORF">ACFP2T_03265</name>
</gene>
<evidence type="ECO:0000259" key="1">
    <source>
        <dbReference type="Pfam" id="PF02441"/>
    </source>
</evidence>
<dbReference type="PANTHER" id="PTHR14359">
    <property type="entry name" value="HOMO-OLIGOMERIC FLAVIN CONTAINING CYS DECARBOXYLASE FAMILY"/>
    <property type="match status" value="1"/>
</dbReference>
<dbReference type="Pfam" id="PF02441">
    <property type="entry name" value="Flavoprotein"/>
    <property type="match status" value="1"/>
</dbReference>